<dbReference type="GO" id="GO:0005783">
    <property type="term" value="C:endoplasmic reticulum"/>
    <property type="evidence" value="ECO:0007669"/>
    <property type="project" value="TreeGrafter"/>
</dbReference>
<evidence type="ECO:0008006" key="6">
    <source>
        <dbReference type="Google" id="ProtNLM"/>
    </source>
</evidence>
<dbReference type="PRINTS" id="PR00080">
    <property type="entry name" value="SDRFAMILY"/>
</dbReference>
<evidence type="ECO:0000313" key="4">
    <source>
        <dbReference type="EMBL" id="KAG2184292.1"/>
    </source>
</evidence>
<dbReference type="FunFam" id="3.40.50.720:FF:000261">
    <property type="entry name" value="NADPH-dependent 1-acyldihydroxyacetone phosphate reductase"/>
    <property type="match status" value="1"/>
</dbReference>
<dbReference type="Pfam" id="PF00106">
    <property type="entry name" value="adh_short"/>
    <property type="match status" value="1"/>
</dbReference>
<dbReference type="EMBL" id="JAEPRA010000006">
    <property type="protein sequence ID" value="KAG2184292.1"/>
    <property type="molecule type" value="Genomic_DNA"/>
</dbReference>
<dbReference type="OrthoDB" id="2102561at2759"/>
<evidence type="ECO:0000256" key="3">
    <source>
        <dbReference type="RuleBase" id="RU000363"/>
    </source>
</evidence>
<dbReference type="PANTHER" id="PTHR44169">
    <property type="entry name" value="NADPH-DEPENDENT 1-ACYLDIHYDROXYACETONE PHOSPHATE REDUCTASE"/>
    <property type="match status" value="1"/>
</dbReference>
<comment type="caution">
    <text evidence="4">The sequence shown here is derived from an EMBL/GenBank/DDBJ whole genome shotgun (WGS) entry which is preliminary data.</text>
</comment>
<reference evidence="4" key="1">
    <citation type="submission" date="2020-12" db="EMBL/GenBank/DDBJ databases">
        <title>Metabolic potential, ecology and presence of endohyphal bacteria is reflected in genomic diversity of Mucoromycotina.</title>
        <authorList>
            <person name="Muszewska A."/>
            <person name="Okrasinska A."/>
            <person name="Steczkiewicz K."/>
            <person name="Drgas O."/>
            <person name="Orlowska M."/>
            <person name="Perlinska-Lenart U."/>
            <person name="Aleksandrzak-Piekarczyk T."/>
            <person name="Szatraj K."/>
            <person name="Zielenkiewicz U."/>
            <person name="Pilsyk S."/>
            <person name="Malc E."/>
            <person name="Mieczkowski P."/>
            <person name="Kruszewska J.S."/>
            <person name="Biernat P."/>
            <person name="Pawlowska J."/>
        </authorList>
    </citation>
    <scope>NUCLEOTIDE SEQUENCE</scope>
    <source>
        <strain evidence="4">WA0000051536</strain>
    </source>
</reference>
<dbReference type="Proteomes" id="UP000612746">
    <property type="component" value="Unassembled WGS sequence"/>
</dbReference>
<dbReference type="AlphaFoldDB" id="A0A8H7Q1P3"/>
<keyword evidence="5" id="KW-1185">Reference proteome</keyword>
<sequence length="287" mass="30823">MSDKPVVVVTGCSQGGIGYNLCQQFAAKGCRVFATARRVNAMDGLEAFGCEKVSLDVTDETSIEKAVAEIYEKAGHIDILINNAGAHAIGAMLDTDMAAARHCLEVNVFGTLAMCKAVGRRMAERGSGKIVNIGSVVGYVSTPWAGIYCLSKAAIHSMTDTLRMELKPFGVHVMVVAPGSIKSNFGDAAIATISLPIDSLYQRYKAAINGRANASQGPKATPTEVFAKQVVQTVLKPSPPRYFTFGHLTPLFLIFFYMPRWITDRILSAIMVKAVKAPESEAGKKNE</sequence>
<name>A0A8H7Q1P3_9FUNG</name>
<evidence type="ECO:0000256" key="2">
    <source>
        <dbReference type="ARBA" id="ARBA00023002"/>
    </source>
</evidence>
<dbReference type="Gene3D" id="3.40.50.720">
    <property type="entry name" value="NAD(P)-binding Rossmann-like Domain"/>
    <property type="match status" value="1"/>
</dbReference>
<keyword evidence="2" id="KW-0560">Oxidoreductase</keyword>
<proteinExistence type="inferred from homology"/>
<dbReference type="PANTHER" id="PTHR44169:SF6">
    <property type="entry name" value="NADPH-DEPENDENT 1-ACYLDIHYDROXYACETONE PHOSPHATE REDUCTASE"/>
    <property type="match status" value="1"/>
</dbReference>
<evidence type="ECO:0000313" key="5">
    <source>
        <dbReference type="Proteomes" id="UP000612746"/>
    </source>
</evidence>
<gene>
    <name evidence="4" type="ORF">INT44_009307</name>
</gene>
<accession>A0A8H7Q1P3</accession>
<evidence type="ECO:0000256" key="1">
    <source>
        <dbReference type="ARBA" id="ARBA00006484"/>
    </source>
</evidence>
<dbReference type="InterPro" id="IPR002347">
    <property type="entry name" value="SDR_fam"/>
</dbReference>
<dbReference type="InterPro" id="IPR036291">
    <property type="entry name" value="NAD(P)-bd_dom_sf"/>
</dbReference>
<dbReference type="GO" id="GO:0016491">
    <property type="term" value="F:oxidoreductase activity"/>
    <property type="evidence" value="ECO:0007669"/>
    <property type="project" value="UniProtKB-KW"/>
</dbReference>
<dbReference type="PRINTS" id="PR00081">
    <property type="entry name" value="GDHRDH"/>
</dbReference>
<protein>
    <recommendedName>
        <fullName evidence="6">Oxidoreductase</fullName>
    </recommendedName>
</protein>
<comment type="similarity">
    <text evidence="1 3">Belongs to the short-chain dehydrogenases/reductases (SDR) family.</text>
</comment>
<dbReference type="SUPFAM" id="SSF51735">
    <property type="entry name" value="NAD(P)-binding Rossmann-fold domains"/>
    <property type="match status" value="1"/>
</dbReference>
<dbReference type="CDD" id="cd05374">
    <property type="entry name" value="17beta-HSD-like_SDR_c"/>
    <property type="match status" value="1"/>
</dbReference>
<organism evidence="4 5">
    <name type="scientific">Umbelopsis vinacea</name>
    <dbReference type="NCBI Taxonomy" id="44442"/>
    <lineage>
        <taxon>Eukaryota</taxon>
        <taxon>Fungi</taxon>
        <taxon>Fungi incertae sedis</taxon>
        <taxon>Mucoromycota</taxon>
        <taxon>Mucoromycotina</taxon>
        <taxon>Umbelopsidomycetes</taxon>
        <taxon>Umbelopsidales</taxon>
        <taxon>Umbelopsidaceae</taxon>
        <taxon>Umbelopsis</taxon>
    </lineage>
</organism>